<accession>A0A366HC22</accession>
<feature type="transmembrane region" description="Helical" evidence="6">
    <location>
        <begin position="15"/>
        <end position="34"/>
    </location>
</feature>
<feature type="transmembrane region" description="Helical" evidence="6">
    <location>
        <begin position="169"/>
        <end position="191"/>
    </location>
</feature>
<comment type="subcellular location">
    <subcellularLocation>
        <location evidence="1 6">Cell membrane</location>
        <topology evidence="1 6">Multi-pass membrane protein</topology>
    </subcellularLocation>
</comment>
<evidence type="ECO:0000256" key="2">
    <source>
        <dbReference type="ARBA" id="ARBA00022475"/>
    </source>
</evidence>
<organism evidence="8 9">
    <name type="scientific">Roseimicrobium gellanilyticum</name>
    <dbReference type="NCBI Taxonomy" id="748857"/>
    <lineage>
        <taxon>Bacteria</taxon>
        <taxon>Pseudomonadati</taxon>
        <taxon>Verrucomicrobiota</taxon>
        <taxon>Verrucomicrobiia</taxon>
        <taxon>Verrucomicrobiales</taxon>
        <taxon>Verrucomicrobiaceae</taxon>
        <taxon>Roseimicrobium</taxon>
    </lineage>
</organism>
<evidence type="ECO:0000256" key="3">
    <source>
        <dbReference type="ARBA" id="ARBA00022692"/>
    </source>
</evidence>
<evidence type="ECO:0000259" key="7">
    <source>
        <dbReference type="Pfam" id="PF09335"/>
    </source>
</evidence>
<dbReference type="InterPro" id="IPR015414">
    <property type="entry name" value="TMEM64"/>
</dbReference>
<keyword evidence="2 6" id="KW-1003">Cell membrane</keyword>
<keyword evidence="5 6" id="KW-0472">Membrane</keyword>
<evidence type="ECO:0000256" key="1">
    <source>
        <dbReference type="ARBA" id="ARBA00004651"/>
    </source>
</evidence>
<feature type="domain" description="VTT" evidence="7">
    <location>
        <begin position="73"/>
        <end position="190"/>
    </location>
</feature>
<evidence type="ECO:0000256" key="4">
    <source>
        <dbReference type="ARBA" id="ARBA00022989"/>
    </source>
</evidence>
<dbReference type="Proteomes" id="UP000253426">
    <property type="component" value="Unassembled WGS sequence"/>
</dbReference>
<sequence>MSTEAPAPAPHGSRLWLLVVAVLVFIILPFVFWGELFETMFDLQGARQWLESLGAWAWLGGIALLVSDLALPIPGTVVMSALGLRYGWFLGGVFSTAGSVLSGVVAYWLCKHFGHGVAVWLAGRDGLAKGKRLFHGNRGGWIVALSRWMPVLPEAVACLAGLSAMPFRVFLVALISGGIPLGFTFATIGALGVDHPGLTIALSALVPVVLYAAALLFLRQKHQHHPHHEDEEQERTD</sequence>
<comment type="caution">
    <text evidence="8">The sequence shown here is derived from an EMBL/GenBank/DDBJ whole genome shotgun (WGS) entry which is preliminary data.</text>
</comment>
<dbReference type="AlphaFoldDB" id="A0A366HC22"/>
<dbReference type="InterPro" id="IPR032816">
    <property type="entry name" value="VTT_dom"/>
</dbReference>
<dbReference type="RefSeq" id="WP_170157333.1">
    <property type="nucleotide sequence ID" value="NZ_QNRR01000009.1"/>
</dbReference>
<feature type="transmembrane region" description="Helical" evidence="6">
    <location>
        <begin position="86"/>
        <end position="110"/>
    </location>
</feature>
<dbReference type="EMBL" id="QNRR01000009">
    <property type="protein sequence ID" value="RBP39856.1"/>
    <property type="molecule type" value="Genomic_DNA"/>
</dbReference>
<dbReference type="GO" id="GO:0005886">
    <property type="term" value="C:plasma membrane"/>
    <property type="evidence" value="ECO:0007669"/>
    <property type="project" value="UniProtKB-SubCell"/>
</dbReference>
<keyword evidence="9" id="KW-1185">Reference proteome</keyword>
<name>A0A366HC22_9BACT</name>
<gene>
    <name evidence="8" type="ORF">DES53_109284</name>
</gene>
<reference evidence="8 9" key="1">
    <citation type="submission" date="2018-06" db="EMBL/GenBank/DDBJ databases">
        <title>Genomic Encyclopedia of Type Strains, Phase IV (KMG-IV): sequencing the most valuable type-strain genomes for metagenomic binning, comparative biology and taxonomic classification.</title>
        <authorList>
            <person name="Goeker M."/>
        </authorList>
    </citation>
    <scope>NUCLEOTIDE SEQUENCE [LARGE SCALE GENOMIC DNA]</scope>
    <source>
        <strain evidence="8 9">DSM 25532</strain>
    </source>
</reference>
<dbReference type="PANTHER" id="PTHR12677">
    <property type="entry name" value="GOLGI APPARATUS MEMBRANE PROTEIN TVP38-RELATED"/>
    <property type="match status" value="1"/>
</dbReference>
<evidence type="ECO:0000313" key="8">
    <source>
        <dbReference type="EMBL" id="RBP39856.1"/>
    </source>
</evidence>
<keyword evidence="4 6" id="KW-1133">Transmembrane helix</keyword>
<evidence type="ECO:0000256" key="6">
    <source>
        <dbReference type="RuleBase" id="RU366058"/>
    </source>
</evidence>
<protein>
    <recommendedName>
        <fullName evidence="6">TVP38/TMEM64 family membrane protein</fullName>
    </recommendedName>
</protein>
<dbReference type="PANTHER" id="PTHR12677:SF59">
    <property type="entry name" value="GOLGI APPARATUS MEMBRANE PROTEIN TVP38-RELATED"/>
    <property type="match status" value="1"/>
</dbReference>
<comment type="similarity">
    <text evidence="6">Belongs to the TVP38/TMEM64 family.</text>
</comment>
<evidence type="ECO:0000256" key="5">
    <source>
        <dbReference type="ARBA" id="ARBA00023136"/>
    </source>
</evidence>
<evidence type="ECO:0000313" key="9">
    <source>
        <dbReference type="Proteomes" id="UP000253426"/>
    </source>
</evidence>
<proteinExistence type="inferred from homology"/>
<feature type="transmembrane region" description="Helical" evidence="6">
    <location>
        <begin position="55"/>
        <end position="74"/>
    </location>
</feature>
<feature type="transmembrane region" description="Helical" evidence="6">
    <location>
        <begin position="197"/>
        <end position="218"/>
    </location>
</feature>
<dbReference type="Pfam" id="PF09335">
    <property type="entry name" value="VTT_dom"/>
    <property type="match status" value="1"/>
</dbReference>
<keyword evidence="3 6" id="KW-0812">Transmembrane</keyword>